<keyword evidence="3" id="KW-1185">Reference proteome</keyword>
<dbReference type="EMBL" id="FOFD01000004">
    <property type="protein sequence ID" value="SER12874.1"/>
    <property type="molecule type" value="Genomic_DNA"/>
</dbReference>
<dbReference type="AlphaFoldDB" id="A0A1H9LN84"/>
<sequence length="74" mass="8453">MLEQMQASALFSIRRAVFTYCLAFLISFSDRWLIQVLGINTPEELLIQTLVHGTGFYLGYTFTALVTRPTRSPH</sequence>
<dbReference type="Proteomes" id="UP000199114">
    <property type="component" value="Unassembled WGS sequence"/>
</dbReference>
<evidence type="ECO:0000256" key="1">
    <source>
        <dbReference type="SAM" id="Phobius"/>
    </source>
</evidence>
<feature type="transmembrane region" description="Helical" evidence="1">
    <location>
        <begin position="46"/>
        <end position="66"/>
    </location>
</feature>
<keyword evidence="1" id="KW-1133">Transmembrane helix</keyword>
<reference evidence="3" key="1">
    <citation type="submission" date="2016-10" db="EMBL/GenBank/DDBJ databases">
        <authorList>
            <person name="Varghese N."/>
            <person name="Submissions S."/>
        </authorList>
    </citation>
    <scope>NUCLEOTIDE SEQUENCE [LARGE SCALE GENOMIC DNA]</scope>
    <source>
        <strain evidence="3">DSM 25055</strain>
    </source>
</reference>
<keyword evidence="1" id="KW-0812">Transmembrane</keyword>
<proteinExistence type="predicted"/>
<accession>A0A1H9LN84</accession>
<name>A0A1H9LN84_9EURY</name>
<protein>
    <submittedName>
        <fullName evidence="2">Uncharacterized protein</fullName>
    </submittedName>
</protein>
<evidence type="ECO:0000313" key="2">
    <source>
        <dbReference type="EMBL" id="SER12874.1"/>
    </source>
</evidence>
<organism evidence="2 3">
    <name type="scientific">Natrinema salaciae</name>
    <dbReference type="NCBI Taxonomy" id="1186196"/>
    <lineage>
        <taxon>Archaea</taxon>
        <taxon>Methanobacteriati</taxon>
        <taxon>Methanobacteriota</taxon>
        <taxon>Stenosarchaea group</taxon>
        <taxon>Halobacteria</taxon>
        <taxon>Halobacteriales</taxon>
        <taxon>Natrialbaceae</taxon>
        <taxon>Natrinema</taxon>
    </lineage>
</organism>
<evidence type="ECO:0000313" key="3">
    <source>
        <dbReference type="Proteomes" id="UP000199114"/>
    </source>
</evidence>
<feature type="transmembrane region" description="Helical" evidence="1">
    <location>
        <begin position="12"/>
        <end position="34"/>
    </location>
</feature>
<gene>
    <name evidence="2" type="ORF">SAMN04489841_3024</name>
</gene>
<keyword evidence="1" id="KW-0472">Membrane</keyword>